<sequence length="102" mass="11423">MILQQDDLIFNLEEMIKENQFLGEPYKLDDLTFIPIIDTIVGFGMGSKDMIGAGGGASLNTRAIIIIKDNHEISFIDLKDNSDSRELKERIPEIIGSLENII</sequence>
<dbReference type="EMBL" id="SOEG01000019">
    <property type="protein sequence ID" value="TDX49213.1"/>
    <property type="molecule type" value="Genomic_DNA"/>
</dbReference>
<reference evidence="1 2" key="1">
    <citation type="submission" date="2019-03" db="EMBL/GenBank/DDBJ databases">
        <title>Subsurface microbial communities from deep shales in Ohio and West Virginia, USA.</title>
        <authorList>
            <person name="Wrighton K."/>
        </authorList>
    </citation>
    <scope>NUCLEOTIDE SEQUENCE [LARGE SCALE GENOMIC DNA]</scope>
    <source>
        <strain evidence="1 2">MSL 6dP</strain>
    </source>
</reference>
<dbReference type="Pfam" id="PF09579">
    <property type="entry name" value="Spore_YtfJ"/>
    <property type="match status" value="1"/>
</dbReference>
<dbReference type="RefSeq" id="WP_134117414.1">
    <property type="nucleotide sequence ID" value="NZ_SOEG01000019.1"/>
</dbReference>
<organism evidence="1 2">
    <name type="scientific">Orenia marismortui</name>
    <dbReference type="NCBI Taxonomy" id="46469"/>
    <lineage>
        <taxon>Bacteria</taxon>
        <taxon>Bacillati</taxon>
        <taxon>Bacillota</taxon>
        <taxon>Clostridia</taxon>
        <taxon>Halanaerobiales</taxon>
        <taxon>Halobacteroidaceae</taxon>
        <taxon>Orenia</taxon>
    </lineage>
</organism>
<comment type="caution">
    <text evidence="1">The sequence shown here is derived from an EMBL/GenBank/DDBJ whole genome shotgun (WGS) entry which is preliminary data.</text>
</comment>
<evidence type="ECO:0000313" key="1">
    <source>
        <dbReference type="EMBL" id="TDX49213.1"/>
    </source>
</evidence>
<dbReference type="InterPro" id="IPR014229">
    <property type="entry name" value="Spore_YtfJ"/>
</dbReference>
<keyword evidence="2" id="KW-1185">Reference proteome</keyword>
<evidence type="ECO:0000313" key="2">
    <source>
        <dbReference type="Proteomes" id="UP000295832"/>
    </source>
</evidence>
<accession>A0A4R8H3B9</accession>
<dbReference type="AlphaFoldDB" id="A0A4R8H3B9"/>
<name>A0A4R8H3B9_9FIRM</name>
<protein>
    <submittedName>
        <fullName evidence="1">Sporulation protein YtfJ</fullName>
    </submittedName>
</protein>
<dbReference type="Proteomes" id="UP000295832">
    <property type="component" value="Unassembled WGS sequence"/>
</dbReference>
<proteinExistence type="predicted"/>
<gene>
    <name evidence="1" type="ORF">C7959_11934</name>
</gene>
<dbReference type="STRING" id="926561.GCA_000379025_00088"/>